<accession>A0A0D7ELK7</accession>
<organism evidence="1 2">
    <name type="scientific">Rhodopseudomonas palustris</name>
    <dbReference type="NCBI Taxonomy" id="1076"/>
    <lineage>
        <taxon>Bacteria</taxon>
        <taxon>Pseudomonadati</taxon>
        <taxon>Pseudomonadota</taxon>
        <taxon>Alphaproteobacteria</taxon>
        <taxon>Hyphomicrobiales</taxon>
        <taxon>Nitrobacteraceae</taxon>
        <taxon>Rhodopseudomonas</taxon>
    </lineage>
</organism>
<evidence type="ECO:0000313" key="2">
    <source>
        <dbReference type="Proteomes" id="UP000032515"/>
    </source>
</evidence>
<evidence type="ECO:0008006" key="3">
    <source>
        <dbReference type="Google" id="ProtNLM"/>
    </source>
</evidence>
<dbReference type="AlphaFoldDB" id="A0A0D7ELK7"/>
<dbReference type="PATRIC" id="fig|1076.23.peg.3220"/>
<reference evidence="1 2" key="1">
    <citation type="submission" date="2014-11" db="EMBL/GenBank/DDBJ databases">
        <title>Genomics and ecophysiology of heterotrophic nitrogen fixing bacteria isolated from estuarine surface water.</title>
        <authorList>
            <person name="Bentzon-Tilia M."/>
            <person name="Severin I."/>
            <person name="Hansen L.H."/>
            <person name="Riemann L."/>
        </authorList>
    </citation>
    <scope>NUCLEOTIDE SEQUENCE [LARGE SCALE GENOMIC DNA]</scope>
    <source>
        <strain evidence="1 2">BAL398</strain>
    </source>
</reference>
<sequence length="180" mass="18692">MAVVKAALGITDTSEDVALALHITRASAAIATACNRVLVSELVEESLRSNGGASFMLERYPVCSITSVSEAGAALTGDDYEVDADAGIITRLRSDKASGWASGRAVIRYRAGYSLAAMPPDLVQATIVAVAQYRSAAARDPLLRSESTGDVESLEWQIATGGLPGAVLDLIASHRKPAGC</sequence>
<gene>
    <name evidence="1" type="ORF">OO17_15125</name>
</gene>
<protein>
    <recommendedName>
        <fullName evidence="3">Phage gp6-like head-tail connector protein</fullName>
    </recommendedName>
</protein>
<dbReference type="EMBL" id="JXXE01000300">
    <property type="protein sequence ID" value="KIZ41435.1"/>
    <property type="molecule type" value="Genomic_DNA"/>
</dbReference>
<dbReference type="Proteomes" id="UP000032515">
    <property type="component" value="Unassembled WGS sequence"/>
</dbReference>
<name>A0A0D7ELK7_RHOPL</name>
<proteinExistence type="predicted"/>
<evidence type="ECO:0000313" key="1">
    <source>
        <dbReference type="EMBL" id="KIZ41435.1"/>
    </source>
</evidence>
<comment type="caution">
    <text evidence="1">The sequence shown here is derived from an EMBL/GenBank/DDBJ whole genome shotgun (WGS) entry which is preliminary data.</text>
</comment>